<evidence type="ECO:0000313" key="8">
    <source>
        <dbReference type="Proteomes" id="UP000325315"/>
    </source>
</evidence>
<dbReference type="PANTHER" id="PTHR14456:SF2">
    <property type="entry name" value="INOSITOL-PENTAKISPHOSPHATE 2-KINASE"/>
    <property type="match status" value="1"/>
</dbReference>
<name>A0A5B6W625_9ROSI</name>
<evidence type="ECO:0000256" key="2">
    <source>
        <dbReference type="ARBA" id="ARBA00022679"/>
    </source>
</evidence>
<evidence type="ECO:0000256" key="6">
    <source>
        <dbReference type="RuleBase" id="RU364126"/>
    </source>
</evidence>
<dbReference type="GO" id="GO:0005634">
    <property type="term" value="C:nucleus"/>
    <property type="evidence" value="ECO:0007669"/>
    <property type="project" value="TreeGrafter"/>
</dbReference>
<keyword evidence="5 6" id="KW-0067">ATP-binding</keyword>
<keyword evidence="3 6" id="KW-0547">Nucleotide-binding</keyword>
<dbReference type="GO" id="GO:0005524">
    <property type="term" value="F:ATP binding"/>
    <property type="evidence" value="ECO:0007669"/>
    <property type="project" value="UniProtKB-KW"/>
</dbReference>
<evidence type="ECO:0000256" key="1">
    <source>
        <dbReference type="ARBA" id="ARBA00012023"/>
    </source>
</evidence>
<proteinExistence type="predicted"/>
<dbReference type="Proteomes" id="UP000325315">
    <property type="component" value="Unassembled WGS sequence"/>
</dbReference>
<evidence type="ECO:0000256" key="3">
    <source>
        <dbReference type="ARBA" id="ARBA00022741"/>
    </source>
</evidence>
<dbReference type="InterPro" id="IPR009286">
    <property type="entry name" value="Ins_P5_2-kin"/>
</dbReference>
<reference evidence="8" key="1">
    <citation type="journal article" date="2019" name="Plant Biotechnol. J.">
        <title>Genome sequencing of the Australian wild diploid species Gossypium australe highlights disease resistance and delayed gland morphogenesis.</title>
        <authorList>
            <person name="Cai Y."/>
            <person name="Cai X."/>
            <person name="Wang Q."/>
            <person name="Wang P."/>
            <person name="Zhang Y."/>
            <person name="Cai C."/>
            <person name="Xu Y."/>
            <person name="Wang K."/>
            <person name="Zhou Z."/>
            <person name="Wang C."/>
            <person name="Geng S."/>
            <person name="Li B."/>
            <person name="Dong Q."/>
            <person name="Hou Y."/>
            <person name="Wang H."/>
            <person name="Ai P."/>
            <person name="Liu Z."/>
            <person name="Yi F."/>
            <person name="Sun M."/>
            <person name="An G."/>
            <person name="Cheng J."/>
            <person name="Zhang Y."/>
            <person name="Shi Q."/>
            <person name="Xie Y."/>
            <person name="Shi X."/>
            <person name="Chang Y."/>
            <person name="Huang F."/>
            <person name="Chen Y."/>
            <person name="Hong S."/>
            <person name="Mi L."/>
            <person name="Sun Q."/>
            <person name="Zhang L."/>
            <person name="Zhou B."/>
            <person name="Peng R."/>
            <person name="Zhang X."/>
            <person name="Liu F."/>
        </authorList>
    </citation>
    <scope>NUCLEOTIDE SEQUENCE [LARGE SCALE GENOMIC DNA]</scope>
    <source>
        <strain evidence="8">cv. PA1801</strain>
    </source>
</reference>
<dbReference type="InterPro" id="IPR043001">
    <property type="entry name" value="IP5_2-K_N_lobe"/>
</dbReference>
<organism evidence="7 8">
    <name type="scientific">Gossypium australe</name>
    <dbReference type="NCBI Taxonomy" id="47621"/>
    <lineage>
        <taxon>Eukaryota</taxon>
        <taxon>Viridiplantae</taxon>
        <taxon>Streptophyta</taxon>
        <taxon>Embryophyta</taxon>
        <taxon>Tracheophyta</taxon>
        <taxon>Spermatophyta</taxon>
        <taxon>Magnoliopsida</taxon>
        <taxon>eudicotyledons</taxon>
        <taxon>Gunneridae</taxon>
        <taxon>Pentapetalae</taxon>
        <taxon>rosids</taxon>
        <taxon>malvids</taxon>
        <taxon>Malvales</taxon>
        <taxon>Malvaceae</taxon>
        <taxon>Malvoideae</taxon>
        <taxon>Gossypium</taxon>
    </lineage>
</organism>
<keyword evidence="2 6" id="KW-0808">Transferase</keyword>
<dbReference type="GO" id="GO:0032958">
    <property type="term" value="P:inositol phosphate biosynthetic process"/>
    <property type="evidence" value="ECO:0007669"/>
    <property type="project" value="TreeGrafter"/>
</dbReference>
<gene>
    <name evidence="7" type="ORF">EPI10_010341</name>
</gene>
<dbReference type="PANTHER" id="PTHR14456">
    <property type="entry name" value="INOSITOL POLYPHOSPHATE KINASE 1"/>
    <property type="match status" value="1"/>
</dbReference>
<evidence type="ECO:0000313" key="7">
    <source>
        <dbReference type="EMBL" id="KAA3476352.1"/>
    </source>
</evidence>
<sequence length="420" mass="47292">MEMVILDKEDAVDWVYRGEGAANLVLAYTGSSPSFIGKVMRIQKSQRKGKSRVNENEVLTAHERLLWREYKELMVWPNREIVQQLYVKHVMSPLLGPQHVDAGMRVRVTKEFLLSVEKNVTCRRPACRIDSSQVDVNRDSVLIISDHSVFMNGTVKGGPCITVEIKISEYSEYNPLDLFSGSLDRICKAIEALYATPQNNFRVFLNGSIVFGGLGGGAGSTTVLVGEAFEDSLKDVIKADDGMCKTSFIQLVAETVYSSGVLDQLLEVQKLDAYDIEGAIHAYYNIISQPCMVCRELSKDKLSNRHTSLHSIPLEESLKIVKDYLISATVKDCSLMISFRPMVDGDVLSESSHSTVYLGSTKQVFEYKVYFIDLDLKPLKKMEDYYKLDKKIVNCYCQMAKTEHKRSSAVLLFLTDNFCT</sequence>
<dbReference type="Gene3D" id="3.30.200.110">
    <property type="entry name" value="Inositol-pentakisphosphate 2-kinase, N-lobe"/>
    <property type="match status" value="1"/>
</dbReference>
<comment type="catalytic activity">
    <reaction evidence="6">
        <text>1D-myo-inositol 1,3,4,5,6-pentakisphosphate + ATP = 1D-myo-inositol hexakisphosphate + ADP + H(+)</text>
        <dbReference type="Rhea" id="RHEA:20313"/>
        <dbReference type="ChEBI" id="CHEBI:15378"/>
        <dbReference type="ChEBI" id="CHEBI:30616"/>
        <dbReference type="ChEBI" id="CHEBI:57733"/>
        <dbReference type="ChEBI" id="CHEBI:58130"/>
        <dbReference type="ChEBI" id="CHEBI:456216"/>
        <dbReference type="EC" id="2.7.1.158"/>
    </reaction>
</comment>
<dbReference type="EC" id="2.7.1.158" evidence="1 6"/>
<dbReference type="GO" id="GO:0035299">
    <property type="term" value="F:inositol-1,3,4,5,6-pentakisphosphate 2-kinase activity"/>
    <property type="evidence" value="ECO:0007669"/>
    <property type="project" value="UniProtKB-EC"/>
</dbReference>
<dbReference type="Pfam" id="PF06090">
    <property type="entry name" value="Ins_P5_2-kin"/>
    <property type="match status" value="1"/>
</dbReference>
<dbReference type="OrthoDB" id="272370at2759"/>
<comment type="caution">
    <text evidence="7">The sequence shown here is derived from an EMBL/GenBank/DDBJ whole genome shotgun (WGS) entry which is preliminary data.</text>
</comment>
<keyword evidence="8" id="KW-1185">Reference proteome</keyword>
<protein>
    <recommendedName>
        <fullName evidence="1 6">Inositol-pentakisphosphate 2-kinase</fullName>
        <ecNumber evidence="1 6">2.7.1.158</ecNumber>
    </recommendedName>
</protein>
<accession>A0A5B6W625</accession>
<comment type="function">
    <text evidence="6">Phosphorylates Ins(1,3,4,5,6)P5 at position 2 to form Ins(1,2,3,4,5,6)P6 (InsP6 or phytate).</text>
</comment>
<dbReference type="EMBL" id="SMMG02000004">
    <property type="protein sequence ID" value="KAA3476352.1"/>
    <property type="molecule type" value="Genomic_DNA"/>
</dbReference>
<comment type="domain">
    <text evidence="6">The EXKPK motif is conserved in inositol-pentakisphosphate 2-kinases of both family 1 and 2.</text>
</comment>
<evidence type="ECO:0000256" key="5">
    <source>
        <dbReference type="ARBA" id="ARBA00022840"/>
    </source>
</evidence>
<dbReference type="AlphaFoldDB" id="A0A5B6W625"/>
<keyword evidence="4 6" id="KW-0418">Kinase</keyword>
<evidence type="ECO:0000256" key="4">
    <source>
        <dbReference type="ARBA" id="ARBA00022777"/>
    </source>
</evidence>